<dbReference type="GO" id="GO:0005524">
    <property type="term" value="F:ATP binding"/>
    <property type="evidence" value="ECO:0007669"/>
    <property type="project" value="UniProtKB-KW"/>
</dbReference>
<dbReference type="EMBL" id="QEFC01002140">
    <property type="protein sequence ID" value="KAE9454194.1"/>
    <property type="molecule type" value="Genomic_DNA"/>
</dbReference>
<organism evidence="12 13">
    <name type="scientific">Rhododendron williamsianum</name>
    <dbReference type="NCBI Taxonomy" id="262921"/>
    <lineage>
        <taxon>Eukaryota</taxon>
        <taxon>Viridiplantae</taxon>
        <taxon>Streptophyta</taxon>
        <taxon>Embryophyta</taxon>
        <taxon>Tracheophyta</taxon>
        <taxon>Spermatophyta</taxon>
        <taxon>Magnoliopsida</taxon>
        <taxon>eudicotyledons</taxon>
        <taxon>Gunneridae</taxon>
        <taxon>Pentapetalae</taxon>
        <taxon>asterids</taxon>
        <taxon>Ericales</taxon>
        <taxon>Ericaceae</taxon>
        <taxon>Ericoideae</taxon>
        <taxon>Rhodoreae</taxon>
        <taxon>Rhododendron</taxon>
    </lineage>
</organism>
<evidence type="ECO:0000259" key="10">
    <source>
        <dbReference type="PROSITE" id="PS51192"/>
    </source>
</evidence>
<dbReference type="PANTHER" id="PTHR13710">
    <property type="entry name" value="DNA HELICASE RECQ FAMILY MEMBER"/>
    <property type="match status" value="1"/>
</dbReference>
<evidence type="ECO:0000256" key="2">
    <source>
        <dbReference type="ARBA" id="ARBA00022741"/>
    </source>
</evidence>
<keyword evidence="4" id="KW-0347">Helicase</keyword>
<dbReference type="InterPro" id="IPR004589">
    <property type="entry name" value="DNA_helicase_ATP-dep_RecQ"/>
</dbReference>
<evidence type="ECO:0000256" key="7">
    <source>
        <dbReference type="ARBA" id="ARBA00034617"/>
    </source>
</evidence>
<comment type="caution">
    <text evidence="12">The sequence shown here is derived from an EMBL/GenBank/DDBJ whole genome shotgun (WGS) entry which is preliminary data.</text>
</comment>
<dbReference type="InterPro" id="IPR011545">
    <property type="entry name" value="DEAD/DEAH_box_helicase_dom"/>
</dbReference>
<dbReference type="InterPro" id="IPR003832">
    <property type="entry name" value="DUF212"/>
</dbReference>
<dbReference type="EC" id="5.6.2.4" evidence="8"/>
<feature type="compositionally biased region" description="Polar residues" evidence="9">
    <location>
        <begin position="36"/>
        <end position="45"/>
    </location>
</feature>
<feature type="domain" description="Helicase ATP-binding" evidence="10">
    <location>
        <begin position="272"/>
        <end position="420"/>
    </location>
</feature>
<evidence type="ECO:0000256" key="9">
    <source>
        <dbReference type="SAM" id="MobiDB-lite"/>
    </source>
</evidence>
<evidence type="ECO:0000313" key="13">
    <source>
        <dbReference type="Proteomes" id="UP000428333"/>
    </source>
</evidence>
<feature type="compositionally biased region" description="Pro residues" evidence="9">
    <location>
        <begin position="66"/>
        <end position="90"/>
    </location>
</feature>
<dbReference type="InterPro" id="IPR002464">
    <property type="entry name" value="DNA/RNA_helicase_DEAH_CS"/>
</dbReference>
<dbReference type="OrthoDB" id="10261556at2759"/>
<dbReference type="GO" id="GO:0005737">
    <property type="term" value="C:cytoplasm"/>
    <property type="evidence" value="ECO:0007669"/>
    <property type="project" value="TreeGrafter"/>
</dbReference>
<dbReference type="PANTHER" id="PTHR13710:SF108">
    <property type="entry name" value="ATP-DEPENDENT DNA HELICASE Q4"/>
    <property type="match status" value="1"/>
</dbReference>
<dbReference type="SMART" id="SM00490">
    <property type="entry name" value="HELICc"/>
    <property type="match status" value="1"/>
</dbReference>
<dbReference type="PROSITE" id="PS51194">
    <property type="entry name" value="HELICASE_CTER"/>
    <property type="match status" value="1"/>
</dbReference>
<protein>
    <recommendedName>
        <fullName evidence="8">DNA 3'-5' helicase</fullName>
        <ecNumber evidence="8">5.6.2.4</ecNumber>
    </recommendedName>
</protein>
<feature type="compositionally biased region" description="Basic residues" evidence="9">
    <location>
        <begin position="54"/>
        <end position="64"/>
    </location>
</feature>
<dbReference type="AlphaFoldDB" id="A0A6A4LCF5"/>
<feature type="region of interest" description="Disordered" evidence="9">
    <location>
        <begin position="143"/>
        <end position="173"/>
    </location>
</feature>
<dbReference type="Proteomes" id="UP000428333">
    <property type="component" value="Linkage Group LG08"/>
</dbReference>
<dbReference type="Pfam" id="PF02681">
    <property type="entry name" value="DUF212"/>
    <property type="match status" value="1"/>
</dbReference>
<evidence type="ECO:0000313" key="12">
    <source>
        <dbReference type="EMBL" id="KAE9454194.1"/>
    </source>
</evidence>
<dbReference type="GO" id="GO:0016787">
    <property type="term" value="F:hydrolase activity"/>
    <property type="evidence" value="ECO:0007669"/>
    <property type="project" value="UniProtKB-KW"/>
</dbReference>
<dbReference type="GO" id="GO:0043138">
    <property type="term" value="F:3'-5' DNA helicase activity"/>
    <property type="evidence" value="ECO:0007669"/>
    <property type="project" value="UniProtKB-EC"/>
</dbReference>
<dbReference type="SUPFAM" id="SSF52540">
    <property type="entry name" value="P-loop containing nucleoside triphosphate hydrolases"/>
    <property type="match status" value="1"/>
</dbReference>
<dbReference type="NCBIfam" id="TIGR00614">
    <property type="entry name" value="recQ_fam"/>
    <property type="match status" value="1"/>
</dbReference>
<keyword evidence="6" id="KW-0238">DNA-binding</keyword>
<dbReference type="PROSITE" id="PS51192">
    <property type="entry name" value="HELICASE_ATP_BIND_1"/>
    <property type="match status" value="1"/>
</dbReference>
<keyword evidence="3" id="KW-0378">Hydrolase</keyword>
<evidence type="ECO:0000256" key="1">
    <source>
        <dbReference type="ARBA" id="ARBA00005446"/>
    </source>
</evidence>
<feature type="region of interest" description="Disordered" evidence="9">
    <location>
        <begin position="1"/>
        <end position="93"/>
    </location>
</feature>
<dbReference type="Pfam" id="PF00271">
    <property type="entry name" value="Helicase_C"/>
    <property type="match status" value="1"/>
</dbReference>
<evidence type="ECO:0000256" key="3">
    <source>
        <dbReference type="ARBA" id="ARBA00022801"/>
    </source>
</evidence>
<feature type="compositionally biased region" description="Polar residues" evidence="9">
    <location>
        <begin position="144"/>
        <end position="154"/>
    </location>
</feature>
<dbReference type="PROSITE" id="PS00690">
    <property type="entry name" value="DEAH_ATP_HELICASE"/>
    <property type="match status" value="1"/>
</dbReference>
<comment type="catalytic activity">
    <reaction evidence="7">
        <text>Couples ATP hydrolysis with the unwinding of duplex DNA by translocating in the 3'-5' direction.</text>
        <dbReference type="EC" id="5.6.2.4"/>
    </reaction>
</comment>
<keyword evidence="2" id="KW-0547">Nucleotide-binding</keyword>
<dbReference type="GO" id="GO:0003677">
    <property type="term" value="F:DNA binding"/>
    <property type="evidence" value="ECO:0007669"/>
    <property type="project" value="UniProtKB-KW"/>
</dbReference>
<evidence type="ECO:0000256" key="5">
    <source>
        <dbReference type="ARBA" id="ARBA00022840"/>
    </source>
</evidence>
<comment type="similarity">
    <text evidence="1">Belongs to the helicase family. RecQ subfamily.</text>
</comment>
<evidence type="ECO:0000256" key="6">
    <source>
        <dbReference type="ARBA" id="ARBA00023125"/>
    </source>
</evidence>
<dbReference type="GO" id="GO:0005634">
    <property type="term" value="C:nucleus"/>
    <property type="evidence" value="ECO:0007669"/>
    <property type="project" value="TreeGrafter"/>
</dbReference>
<dbReference type="GO" id="GO:0009378">
    <property type="term" value="F:four-way junction helicase activity"/>
    <property type="evidence" value="ECO:0007669"/>
    <property type="project" value="TreeGrafter"/>
</dbReference>
<evidence type="ECO:0000259" key="11">
    <source>
        <dbReference type="PROSITE" id="PS51194"/>
    </source>
</evidence>
<dbReference type="Pfam" id="PF00270">
    <property type="entry name" value="DEAD"/>
    <property type="match status" value="1"/>
</dbReference>
<dbReference type="InterPro" id="IPR027417">
    <property type="entry name" value="P-loop_NTPase"/>
</dbReference>
<keyword evidence="13" id="KW-1185">Reference proteome</keyword>
<dbReference type="InterPro" id="IPR014001">
    <property type="entry name" value="Helicase_ATP-bd"/>
</dbReference>
<accession>A0A6A4LCF5</accession>
<reference evidence="12 13" key="1">
    <citation type="journal article" date="2019" name="Genome Biol. Evol.">
        <title>The Rhododendron genome and chromosomal organization provide insight into shared whole-genome duplications across the heath family (Ericaceae).</title>
        <authorList>
            <person name="Soza V.L."/>
            <person name="Lindsley D."/>
            <person name="Waalkes A."/>
            <person name="Ramage E."/>
            <person name="Patwardhan R.P."/>
            <person name="Burton J.N."/>
            <person name="Adey A."/>
            <person name="Kumar A."/>
            <person name="Qiu R."/>
            <person name="Shendure J."/>
            <person name="Hall B."/>
        </authorList>
    </citation>
    <scope>NUCLEOTIDE SEQUENCE [LARGE SCALE GENOMIC DNA]</scope>
    <source>
        <strain evidence="12">RSF 1966-606</strain>
    </source>
</reference>
<name>A0A6A4LCF5_9ERIC</name>
<dbReference type="InterPro" id="IPR001650">
    <property type="entry name" value="Helicase_C-like"/>
</dbReference>
<gene>
    <name evidence="12" type="ORF">C3L33_13895</name>
</gene>
<feature type="domain" description="Helicase C-terminal" evidence="11">
    <location>
        <begin position="450"/>
        <end position="621"/>
    </location>
</feature>
<evidence type="ECO:0000256" key="4">
    <source>
        <dbReference type="ARBA" id="ARBA00022806"/>
    </source>
</evidence>
<evidence type="ECO:0000256" key="8">
    <source>
        <dbReference type="ARBA" id="ARBA00034808"/>
    </source>
</evidence>
<sequence length="1061" mass="116665">MDSGSDSDGSHVSATPPRDLRPPLPPPPSSLKARINLSTIFTHSHPTPNPNPKPKSKKPKRSSKPAKPPSKPTPKPSQPEPPPPPTPIPVPNLSALPFQIRRLSNENPDNSTGNNVPAGGLCLSKFASFSKIRRPTSLDVKSIVNDSTPASGSGSVPEPGGTEVKGEGGGAGSAVKVVRRHPNLIGGSSFTALAVKKPKGGNEGNFVRLNINGYGKSKFKFKGRRKGYSPACGRRLEVDDELIGEAVLGVRNEPSDENLLKLLKLTHGEVPVYQLPAVVLPGIVLVVSPLVALMIDQLKQLPPMIEGGLICSSQTPEEMSETLRLLQEGTIKVLFVSPERFLNVEFMSIFSATPVISLLVVDEAHCVSEWSHNFRPSYMRLRASLLRTKLNVQCILAMTATATTKTLDDVMCALEIPQTNLIKSAHLRDNLLLSVSLSRNRQVWINKIFRMKDLMALLKSSPFVDVKSIIIYCKFQSETDLISKYLCDNNISTMSYHGGIPYKDRSRVQELFCSNKIRVVVATVAFGMGLDKRDVGAVIHCTLPESLEEYVQVGLCFITTDCLEANVQVKVCLLKLNFPKIVVLLSEGVDEYAVSRLLSQVFATGLSSQGKICALAKESASQKFDMKEEVMLTILTHLELGEVQYLSVLPQINATCTLNFHLTPSGLLAAKDIVIAAILKNAEIKHGQYVFDIPTVANSIGVSAVDISNMLQDLKAKGEITYDMKDPAYCYIVVNVPKDFCSLTAHLTKWLSEIESCKVQKIDVMFNAAAFAVQGCKRINGCIDSQHTPCLNKKILEYFNGDGYTDVPKKLDQSSPFLRADIKVFLQSNSQAKFTPRAVARIMHGIASPAFPSMTWLRVHLENVNETSLEKRIKMEKYSDTVDRYKERHWDLKKLIGSGGMPSSHSATVTALAVAVGFQDGFGGSLFATALTLACVVMYDAFGVRLHAGRQAEVLNQIVYELPAEHPLAERGPLRELLGHTPPQAIVNNLPPTWPKATIFKNLKLNFMDMRALGAMLEEIETYIICLEALDEVEQQFIEQEKQGKKPRQKVAKRRLEFDEL</sequence>
<dbReference type="GO" id="GO:0005694">
    <property type="term" value="C:chromosome"/>
    <property type="evidence" value="ECO:0007669"/>
    <property type="project" value="TreeGrafter"/>
</dbReference>
<dbReference type="Gene3D" id="3.40.50.300">
    <property type="entry name" value="P-loop containing nucleotide triphosphate hydrolases"/>
    <property type="match status" value="2"/>
</dbReference>
<keyword evidence="5" id="KW-0067">ATP-binding</keyword>
<proteinExistence type="inferred from homology"/>
<dbReference type="GO" id="GO:0000724">
    <property type="term" value="P:double-strand break repair via homologous recombination"/>
    <property type="evidence" value="ECO:0007669"/>
    <property type="project" value="TreeGrafter"/>
</dbReference>
<feature type="non-terminal residue" evidence="12">
    <location>
        <position position="1"/>
    </location>
</feature>